<dbReference type="EMBL" id="UZAE01000094">
    <property type="protein sequence ID" value="VDN96238.1"/>
    <property type="molecule type" value="Genomic_DNA"/>
</dbReference>
<accession>A0A158QGN0</accession>
<reference evidence="2 3" key="2">
    <citation type="submission" date="2018-11" db="EMBL/GenBank/DDBJ databases">
        <authorList>
            <consortium name="Pathogen Informatics"/>
        </authorList>
    </citation>
    <scope>NUCLEOTIDE SEQUENCE [LARGE SCALE GENOMIC DNA]</scope>
</reference>
<dbReference type="OrthoDB" id="10494112at2759"/>
<dbReference type="STRING" id="102285.A0A158QGN0"/>
<organism evidence="4">
    <name type="scientific">Rodentolepis nana</name>
    <name type="common">Dwarf tapeworm</name>
    <name type="synonym">Hymenolepis nana</name>
    <dbReference type="NCBI Taxonomy" id="102285"/>
    <lineage>
        <taxon>Eukaryota</taxon>
        <taxon>Metazoa</taxon>
        <taxon>Spiralia</taxon>
        <taxon>Lophotrochozoa</taxon>
        <taxon>Platyhelminthes</taxon>
        <taxon>Cestoda</taxon>
        <taxon>Eucestoda</taxon>
        <taxon>Cyclophyllidea</taxon>
        <taxon>Hymenolepididae</taxon>
        <taxon>Rodentolepis</taxon>
    </lineage>
</organism>
<proteinExistence type="predicted"/>
<feature type="region of interest" description="Disordered" evidence="1">
    <location>
        <begin position="289"/>
        <end position="309"/>
    </location>
</feature>
<dbReference type="WBParaSite" id="HNAJ_0000037801-mRNA-1">
    <property type="protein sequence ID" value="HNAJ_0000037801-mRNA-1"/>
    <property type="gene ID" value="HNAJ_0000037801"/>
</dbReference>
<dbReference type="AlphaFoldDB" id="A0A158QGN0"/>
<sequence>MNIVELCGETPLMVTDFLSFEEPLFYEDNSFLLTDNDARDDEQFSPVSKALNIDWNLLQNEKYNDHEANSTGLNQDVIEKPRHLNRESQSLVQYFKSLFEDANIDAITPPQHQTNLRVSGKAAKEKRFSRDKGVKFKPDAELDHQVWMRFSKPVNYIDADRILRELSEIMGIRPPIARFQLDKTGRVLLFFVPFESGMLGKDIVSMMPETLKWINKNSILQYGVGFPSSKEGRPGRSESVSVGTGRLSKIEFVAVIVVCALAVLVALLLFVHILIKRREKLSGYIPAVDKTSRKPSERPLVGTASPSPSGSIVNVSVMSSGNDFLTKQPHQESTSSCSTGSPPPYQESMEHGGIQGTYRPPLVSAGGSEASTESMAAYSNKRTIQLNSNSSWYHDECRFCLHDTSCRLVYQFFDYVTVHFEARFN</sequence>
<evidence type="ECO:0000313" key="3">
    <source>
        <dbReference type="Proteomes" id="UP000278807"/>
    </source>
</evidence>
<gene>
    <name evidence="2" type="ORF">HNAJ_LOCUS379</name>
</gene>
<protein>
    <submittedName>
        <fullName evidence="4">Syndecan</fullName>
    </submittedName>
</protein>
<keyword evidence="3" id="KW-1185">Reference proteome</keyword>
<evidence type="ECO:0000256" key="1">
    <source>
        <dbReference type="SAM" id="MobiDB-lite"/>
    </source>
</evidence>
<evidence type="ECO:0000313" key="2">
    <source>
        <dbReference type="EMBL" id="VDN96238.1"/>
    </source>
</evidence>
<evidence type="ECO:0000313" key="4">
    <source>
        <dbReference type="WBParaSite" id="HNAJ_0000037801-mRNA-1"/>
    </source>
</evidence>
<feature type="region of interest" description="Disordered" evidence="1">
    <location>
        <begin position="324"/>
        <end position="351"/>
    </location>
</feature>
<name>A0A158QGN0_RODNA</name>
<dbReference type="Proteomes" id="UP000278807">
    <property type="component" value="Unassembled WGS sequence"/>
</dbReference>
<reference evidence="4" key="1">
    <citation type="submission" date="2016-04" db="UniProtKB">
        <authorList>
            <consortium name="WormBaseParasite"/>
        </authorList>
    </citation>
    <scope>IDENTIFICATION</scope>
</reference>